<evidence type="ECO:0000256" key="3">
    <source>
        <dbReference type="RuleBase" id="RU003476"/>
    </source>
</evidence>
<proteinExistence type="inferred from homology"/>
<dbReference type="PANTHER" id="PTHR43046:SF2">
    <property type="entry name" value="8-OXO-DGTP DIPHOSPHATASE-RELATED"/>
    <property type="match status" value="1"/>
</dbReference>
<dbReference type="InterPro" id="IPR020084">
    <property type="entry name" value="NUDIX_hydrolase_CS"/>
</dbReference>
<comment type="caution">
    <text evidence="5">The sequence shown here is derived from an EMBL/GenBank/DDBJ whole genome shotgun (WGS) entry which is preliminary data.</text>
</comment>
<dbReference type="AlphaFoldDB" id="A0A927C8A0"/>
<accession>A0A927C8A0</accession>
<comment type="similarity">
    <text evidence="3">Belongs to the Nudix hydrolase family.</text>
</comment>
<dbReference type="RefSeq" id="WP_190926236.1">
    <property type="nucleotide sequence ID" value="NZ_JACXJA010000007.1"/>
</dbReference>
<dbReference type="EMBL" id="JACXJA010000007">
    <property type="protein sequence ID" value="MBD2861862.1"/>
    <property type="molecule type" value="Genomic_DNA"/>
</dbReference>
<gene>
    <name evidence="5" type="ORF">IDH45_07690</name>
</gene>
<dbReference type="InterPro" id="IPR000086">
    <property type="entry name" value="NUDIX_hydrolase_dom"/>
</dbReference>
<dbReference type="InterPro" id="IPR020476">
    <property type="entry name" value="Nudix_hydrolase"/>
</dbReference>
<protein>
    <submittedName>
        <fullName evidence="5">NUDIX hydrolase</fullName>
    </submittedName>
</protein>
<reference evidence="5" key="1">
    <citation type="submission" date="2020-09" db="EMBL/GenBank/DDBJ databases">
        <title>A novel bacterium of genus Paenibacillus, isolated from South China Sea.</title>
        <authorList>
            <person name="Huang H."/>
            <person name="Mo K."/>
            <person name="Hu Y."/>
        </authorList>
    </citation>
    <scope>NUCLEOTIDE SEQUENCE</scope>
    <source>
        <strain evidence="5">IB182363</strain>
    </source>
</reference>
<keyword evidence="6" id="KW-1185">Reference proteome</keyword>
<organism evidence="5 6">
    <name type="scientific">Paenibacillus oceani</name>
    <dbReference type="NCBI Taxonomy" id="2772510"/>
    <lineage>
        <taxon>Bacteria</taxon>
        <taxon>Bacillati</taxon>
        <taxon>Bacillota</taxon>
        <taxon>Bacilli</taxon>
        <taxon>Bacillales</taxon>
        <taxon>Paenibacillaceae</taxon>
        <taxon>Paenibacillus</taxon>
    </lineage>
</organism>
<dbReference type="CDD" id="cd04677">
    <property type="entry name" value="NUDIX_Hydrolase"/>
    <property type="match status" value="1"/>
</dbReference>
<name>A0A927C8A0_9BACL</name>
<evidence type="ECO:0000256" key="1">
    <source>
        <dbReference type="ARBA" id="ARBA00001946"/>
    </source>
</evidence>
<dbReference type="Gene3D" id="3.90.79.10">
    <property type="entry name" value="Nucleoside Triphosphate Pyrophosphohydrolase"/>
    <property type="match status" value="1"/>
</dbReference>
<dbReference type="PRINTS" id="PR00502">
    <property type="entry name" value="NUDIXFAMILY"/>
</dbReference>
<comment type="cofactor">
    <cofactor evidence="1">
        <name>Mg(2+)</name>
        <dbReference type="ChEBI" id="CHEBI:18420"/>
    </cofactor>
</comment>
<dbReference type="Pfam" id="PF00293">
    <property type="entry name" value="NUDIX"/>
    <property type="match status" value="1"/>
</dbReference>
<evidence type="ECO:0000259" key="4">
    <source>
        <dbReference type="PROSITE" id="PS51462"/>
    </source>
</evidence>
<evidence type="ECO:0000313" key="5">
    <source>
        <dbReference type="EMBL" id="MBD2861862.1"/>
    </source>
</evidence>
<evidence type="ECO:0000313" key="6">
    <source>
        <dbReference type="Proteomes" id="UP000639396"/>
    </source>
</evidence>
<dbReference type="PROSITE" id="PS00893">
    <property type="entry name" value="NUDIX_BOX"/>
    <property type="match status" value="1"/>
</dbReference>
<dbReference type="SUPFAM" id="SSF55811">
    <property type="entry name" value="Nudix"/>
    <property type="match status" value="1"/>
</dbReference>
<dbReference type="Proteomes" id="UP000639396">
    <property type="component" value="Unassembled WGS sequence"/>
</dbReference>
<dbReference type="PROSITE" id="PS51462">
    <property type="entry name" value="NUDIX"/>
    <property type="match status" value="1"/>
</dbReference>
<sequence length="157" mass="18040">MGYVEELRSAVGHRPLILVGAVTLVLDDQDRLLLEQRRHPYGRWALPGGLMELGESAEQTAIREVREETGLTIGDLQLVDVFSGPEQFITAPNGDQFYAVTVAYFTRNVSGQLQIDYAESLDFQYFEWADLPDDIVKSHRKIIDRYLSQQDRRMEHR</sequence>
<dbReference type="PANTHER" id="PTHR43046">
    <property type="entry name" value="GDP-MANNOSE MANNOSYL HYDROLASE"/>
    <property type="match status" value="1"/>
</dbReference>
<feature type="domain" description="Nudix hydrolase" evidence="4">
    <location>
        <begin position="15"/>
        <end position="149"/>
    </location>
</feature>
<evidence type="ECO:0000256" key="2">
    <source>
        <dbReference type="ARBA" id="ARBA00022801"/>
    </source>
</evidence>
<dbReference type="InterPro" id="IPR015797">
    <property type="entry name" value="NUDIX_hydrolase-like_dom_sf"/>
</dbReference>
<keyword evidence="2 3" id="KW-0378">Hydrolase</keyword>
<dbReference type="GO" id="GO:0016787">
    <property type="term" value="F:hydrolase activity"/>
    <property type="evidence" value="ECO:0007669"/>
    <property type="project" value="UniProtKB-KW"/>
</dbReference>